<dbReference type="AlphaFoldDB" id="A0A927XG84"/>
<comment type="caution">
    <text evidence="1">The sequence shown here is derived from an EMBL/GenBank/DDBJ whole genome shotgun (WGS) entry which is preliminary data.</text>
</comment>
<proteinExistence type="predicted"/>
<organism evidence="1 2">
    <name type="scientific">Streptococcus gallolyticus</name>
    <dbReference type="NCBI Taxonomy" id="315405"/>
    <lineage>
        <taxon>Bacteria</taxon>
        <taxon>Bacillati</taxon>
        <taxon>Bacillota</taxon>
        <taxon>Bacilli</taxon>
        <taxon>Lactobacillales</taxon>
        <taxon>Streptococcaceae</taxon>
        <taxon>Streptococcus</taxon>
    </lineage>
</organism>
<reference evidence="1" key="1">
    <citation type="submission" date="2019-04" db="EMBL/GenBank/DDBJ databases">
        <title>Evolution of Biomass-Degrading Anaerobic Consortia Revealed by Metagenomics.</title>
        <authorList>
            <person name="Peng X."/>
        </authorList>
    </citation>
    <scope>NUCLEOTIDE SEQUENCE</scope>
    <source>
        <strain evidence="1">SIG195</strain>
    </source>
</reference>
<dbReference type="Proteomes" id="UP000700800">
    <property type="component" value="Unassembled WGS sequence"/>
</dbReference>
<accession>A0A927XG84</accession>
<sequence>MQPLLDSNSNVLIVYQQSEDSPENCLIQERLERYELATRSVTKEKLLLGSHFVYQALKTLGFSEAVCQQAFSCVSSYLIPLPKGHLSYSNSGDFHVLAYSPKGTCGVDLEEYRNRSELVYDKFLGKQDVADKKLMFYQKWLEKEIIFKCPNATQVTYKFFEDYLLGYFFEDSSELMCLYL</sequence>
<gene>
    <name evidence="1" type="ORF">E7156_05660</name>
</gene>
<protein>
    <submittedName>
        <fullName evidence="1">CylK protein</fullName>
    </submittedName>
</protein>
<name>A0A927XG84_9STRE</name>
<evidence type="ECO:0000313" key="1">
    <source>
        <dbReference type="EMBL" id="MBE6164784.1"/>
    </source>
</evidence>
<dbReference type="EMBL" id="SVAF01000012">
    <property type="protein sequence ID" value="MBE6164784.1"/>
    <property type="molecule type" value="Genomic_DNA"/>
</dbReference>
<evidence type="ECO:0000313" key="2">
    <source>
        <dbReference type="Proteomes" id="UP000700800"/>
    </source>
</evidence>